<evidence type="ECO:0000256" key="1">
    <source>
        <dbReference type="ARBA" id="ARBA00022679"/>
    </source>
</evidence>
<keyword evidence="1 4" id="KW-0808">Transferase</keyword>
<gene>
    <name evidence="4" type="ORF">H0B56_09830</name>
</gene>
<dbReference type="Proteomes" id="UP000582974">
    <property type="component" value="Unassembled WGS sequence"/>
</dbReference>
<protein>
    <submittedName>
        <fullName evidence="4">GNAT family N-acetyltransferase</fullName>
    </submittedName>
</protein>
<dbReference type="Gene3D" id="3.40.630.30">
    <property type="match status" value="1"/>
</dbReference>
<evidence type="ECO:0000313" key="4">
    <source>
        <dbReference type="EMBL" id="MBA0125840.1"/>
    </source>
</evidence>
<dbReference type="RefSeq" id="WP_180892673.1">
    <property type="nucleotide sequence ID" value="NZ_JACCKD010000003.1"/>
</dbReference>
<dbReference type="GO" id="GO:0016747">
    <property type="term" value="F:acyltransferase activity, transferring groups other than amino-acyl groups"/>
    <property type="evidence" value="ECO:0007669"/>
    <property type="project" value="InterPro"/>
</dbReference>
<reference evidence="4 5" key="1">
    <citation type="submission" date="2020-07" db="EMBL/GenBank/DDBJ databases">
        <title>Genome of Haloechinothrix sp.</title>
        <authorList>
            <person name="Tang S.-K."/>
            <person name="Yang L."/>
            <person name="Zhu W.-Y."/>
        </authorList>
    </citation>
    <scope>NUCLEOTIDE SEQUENCE [LARGE SCALE GENOMIC DNA]</scope>
    <source>
        <strain evidence="4 5">YIM 98757</strain>
    </source>
</reference>
<dbReference type="InterPro" id="IPR000182">
    <property type="entry name" value="GNAT_dom"/>
</dbReference>
<feature type="domain" description="N-acetyltransferase" evidence="3">
    <location>
        <begin position="4"/>
        <end position="212"/>
    </location>
</feature>
<dbReference type="InterPro" id="IPR016181">
    <property type="entry name" value="Acyl_CoA_acyltransferase"/>
</dbReference>
<evidence type="ECO:0000259" key="3">
    <source>
        <dbReference type="PROSITE" id="PS51186"/>
    </source>
</evidence>
<name>A0A838A793_9PSEU</name>
<dbReference type="InterPro" id="IPR050832">
    <property type="entry name" value="Bact_Acetyltransf"/>
</dbReference>
<evidence type="ECO:0000256" key="2">
    <source>
        <dbReference type="ARBA" id="ARBA00023315"/>
    </source>
</evidence>
<accession>A0A838A793</accession>
<proteinExistence type="predicted"/>
<evidence type="ECO:0000313" key="5">
    <source>
        <dbReference type="Proteomes" id="UP000582974"/>
    </source>
</evidence>
<dbReference type="SUPFAM" id="SSF55729">
    <property type="entry name" value="Acyl-CoA N-acyltransferases (Nat)"/>
    <property type="match status" value="1"/>
</dbReference>
<organism evidence="4 5">
    <name type="scientific">Haloechinothrix aidingensis</name>
    <dbReference type="NCBI Taxonomy" id="2752311"/>
    <lineage>
        <taxon>Bacteria</taxon>
        <taxon>Bacillati</taxon>
        <taxon>Actinomycetota</taxon>
        <taxon>Actinomycetes</taxon>
        <taxon>Pseudonocardiales</taxon>
        <taxon>Pseudonocardiaceae</taxon>
        <taxon>Haloechinothrix</taxon>
    </lineage>
</organism>
<dbReference type="Pfam" id="PF00583">
    <property type="entry name" value="Acetyltransf_1"/>
    <property type="match status" value="1"/>
</dbReference>
<keyword evidence="2" id="KW-0012">Acyltransferase</keyword>
<dbReference type="EMBL" id="JACCKD010000003">
    <property type="protein sequence ID" value="MBA0125840.1"/>
    <property type="molecule type" value="Genomic_DNA"/>
</dbReference>
<comment type="caution">
    <text evidence="4">The sequence shown here is derived from an EMBL/GenBank/DDBJ whole genome shotgun (WGS) entry which is preliminary data.</text>
</comment>
<dbReference type="AlphaFoldDB" id="A0A838A793"/>
<dbReference type="PROSITE" id="PS51186">
    <property type="entry name" value="GNAT"/>
    <property type="match status" value="1"/>
</dbReference>
<sequence>MSRTVVRRFDETDRADLHELFGRAGEGTPPDALWGHAESEAAVYLTPYADLQPDSLFLAVLDGELVGYLAGCLDNSALPSERERMARAIRMYRLPVRPAPAAFLARSMLDTARSALRGEPAPTELDDPRWPAHLHINLVRKARGTGLAATLMDHWFDRLRRAGSRGCYLQTLVENARAVRFFERMGFEKYGPTPRVPGIRHRGQRLHQQTMVWSP</sequence>
<dbReference type="PANTHER" id="PTHR43877:SF2">
    <property type="entry name" value="AMINOALKYLPHOSPHONATE N-ACETYLTRANSFERASE-RELATED"/>
    <property type="match status" value="1"/>
</dbReference>
<keyword evidence="5" id="KW-1185">Reference proteome</keyword>
<dbReference type="PANTHER" id="PTHR43877">
    <property type="entry name" value="AMINOALKYLPHOSPHONATE N-ACETYLTRANSFERASE-RELATED-RELATED"/>
    <property type="match status" value="1"/>
</dbReference>